<dbReference type="SUPFAM" id="SSF55781">
    <property type="entry name" value="GAF domain-like"/>
    <property type="match status" value="1"/>
</dbReference>
<dbReference type="InterPro" id="IPR003018">
    <property type="entry name" value="GAF"/>
</dbReference>
<dbReference type="PANTHER" id="PTHR33744">
    <property type="entry name" value="CARBOHYDRATE DIACID REGULATOR"/>
    <property type="match status" value="1"/>
</dbReference>
<reference evidence="3 4" key="1">
    <citation type="submission" date="2016-03" db="EMBL/GenBank/DDBJ databases">
        <title>Genome sequence of Rhodococcus kyotonensis KB10.</title>
        <authorList>
            <person name="Jeong H."/>
            <person name="Hong C.E."/>
            <person name="Jo S.H."/>
            <person name="Park J.M."/>
        </authorList>
    </citation>
    <scope>NUCLEOTIDE SEQUENCE [LARGE SCALE GENOMIC DNA]</scope>
    <source>
        <strain evidence="3 4">KB10</strain>
    </source>
</reference>
<feature type="domain" description="GAF" evidence="2">
    <location>
        <begin position="42"/>
        <end position="200"/>
    </location>
</feature>
<evidence type="ECO:0000259" key="2">
    <source>
        <dbReference type="SMART" id="SM00065"/>
    </source>
</evidence>
<dbReference type="PANTHER" id="PTHR33744:SF1">
    <property type="entry name" value="DNA-BINDING TRANSCRIPTIONAL ACTIVATOR ADER"/>
    <property type="match status" value="1"/>
</dbReference>
<dbReference type="EMBL" id="LVHI01000008">
    <property type="protein sequence ID" value="OAK55681.1"/>
    <property type="molecule type" value="Genomic_DNA"/>
</dbReference>
<dbReference type="Pfam" id="PF17853">
    <property type="entry name" value="GGDEF_2"/>
    <property type="match status" value="1"/>
</dbReference>
<evidence type="ECO:0000313" key="4">
    <source>
        <dbReference type="Proteomes" id="UP000077519"/>
    </source>
</evidence>
<dbReference type="InterPro" id="IPR041522">
    <property type="entry name" value="CdaR_GGDEF"/>
</dbReference>
<organism evidence="3 4">
    <name type="scientific">Rhodococcoides kyotonense</name>
    <dbReference type="NCBI Taxonomy" id="398843"/>
    <lineage>
        <taxon>Bacteria</taxon>
        <taxon>Bacillati</taxon>
        <taxon>Actinomycetota</taxon>
        <taxon>Actinomycetes</taxon>
        <taxon>Mycobacteriales</taxon>
        <taxon>Nocardiaceae</taxon>
        <taxon>Rhodococcoides</taxon>
    </lineage>
</organism>
<dbReference type="InterPro" id="IPR042070">
    <property type="entry name" value="PucR_C-HTH_sf"/>
</dbReference>
<dbReference type="Pfam" id="PF01590">
    <property type="entry name" value="GAF"/>
    <property type="match status" value="1"/>
</dbReference>
<dbReference type="InterPro" id="IPR025736">
    <property type="entry name" value="PucR_C-HTH_dom"/>
</dbReference>
<dbReference type="Gene3D" id="1.10.10.2840">
    <property type="entry name" value="PucR C-terminal helix-turn-helix domain"/>
    <property type="match status" value="1"/>
</dbReference>
<dbReference type="SMART" id="SM00065">
    <property type="entry name" value="GAF"/>
    <property type="match status" value="1"/>
</dbReference>
<dbReference type="InterPro" id="IPR051448">
    <property type="entry name" value="CdaR-like_regulators"/>
</dbReference>
<comment type="caution">
    <text evidence="3">The sequence shown here is derived from an EMBL/GenBank/DDBJ whole genome shotgun (WGS) entry which is preliminary data.</text>
</comment>
<dbReference type="InterPro" id="IPR029016">
    <property type="entry name" value="GAF-like_dom_sf"/>
</dbReference>
<evidence type="ECO:0000313" key="3">
    <source>
        <dbReference type="EMBL" id="OAK55681.1"/>
    </source>
</evidence>
<dbReference type="Pfam" id="PF13556">
    <property type="entry name" value="HTH_30"/>
    <property type="match status" value="1"/>
</dbReference>
<sequence>MVKGSGTSAHRSDSSSAYELPEVRRWLTSVRTITKTVATGQPVPKVLDLIAQTAAALMDYEFCGVLIPDSAHRTLTIEGASGLSAGYIAQVNAHRPVRLDQPPSVEAPSSTAFRTGLPVAIADIEAEPQFAPWGGVAKEQGYRSMISVPLMESEDVAIGTLNCYRRSVHDFAPHEIELLTMLADHAAIALTTSRLRSEEAARMQELVGLNKELHQQRDLLEKSEDIHRRLTEIALRGGGVPGIATALSILISRAVLIEDLNGGVIGQSSRTAAFPDDRARAAYASGEDLQHEFSCHSVRLAESEVARMWISPGRTALSSVDERAVEHAALVTSLEVLRSRTADEVQWRLHGDLVNDVLGGVGDAAQTVVERAARLGHDLTLAHFMVVVALNKSDSAHTDERLQQAVRRVHAWAETVSPRPLTALHRDRIVVLVPNIGQSAVAVAATAEKIRNFVAPRGSGAAATAVNAGHSVALDGYARLHRSATGALSMLALMGRSDVTVALADLGLMGLLLQLDDAEQLLAFADRTLGPVRSYDAARKTDLLRTLRSFFACGLAVADTARTLHVHPNTIGQRLRRIQSLTGMDLSRPDHAMEIAAALTVGDVGDSTVTA</sequence>
<gene>
    <name evidence="3" type="ORF">A3K89_19075</name>
</gene>
<protein>
    <recommendedName>
        <fullName evidence="2">GAF domain-containing protein</fullName>
    </recommendedName>
</protein>
<evidence type="ECO:0000256" key="1">
    <source>
        <dbReference type="ARBA" id="ARBA00006754"/>
    </source>
</evidence>
<comment type="similarity">
    <text evidence="1">Belongs to the CdaR family.</text>
</comment>
<accession>A0A177YJS2</accession>
<dbReference type="AlphaFoldDB" id="A0A177YJS2"/>
<dbReference type="Proteomes" id="UP000077519">
    <property type="component" value="Unassembled WGS sequence"/>
</dbReference>
<dbReference type="Gene3D" id="3.30.450.40">
    <property type="match status" value="1"/>
</dbReference>
<name>A0A177YJS2_9NOCA</name>
<proteinExistence type="inferred from homology"/>
<keyword evidence="4" id="KW-1185">Reference proteome</keyword>